<evidence type="ECO:0000256" key="2">
    <source>
        <dbReference type="ARBA" id="ARBA00006542"/>
    </source>
</evidence>
<comment type="pathway">
    <text evidence="1">Carbohydrate degradation; glycolysis; D-glyceraldehyde 3-phosphate and glycerone phosphate from D-glucose: step 2/4.</text>
</comment>
<comment type="similarity">
    <text evidence="2">Belongs to the archaeal-type GPI family.</text>
</comment>
<name>A0A848D9B8_9EURY</name>
<dbReference type="GO" id="GO:0004347">
    <property type="term" value="F:glucose-6-phosphate isomerase activity"/>
    <property type="evidence" value="ECO:0007669"/>
    <property type="project" value="UniProtKB-EC"/>
</dbReference>
<dbReference type="InterPro" id="IPR011051">
    <property type="entry name" value="RmlC_Cupin_sf"/>
</dbReference>
<evidence type="ECO:0000313" key="9">
    <source>
        <dbReference type="Proteomes" id="UP000606580"/>
    </source>
</evidence>
<sequence>MWDTLSFAGTAWKADVRMLSDLKDVLYDQKWFEQSEDMPVYYMYRGLYKNRQDKKLMDANHLRYDITVIPPLMFGEEYVKTAGHCHPLIAGQTLSYTEVYQVLEGEAQYLLQKAEDGVAEDVVLIHAKAGDVVIIPPNYGHVTINNSNDVLKMSNWVSSSFTSIYEPVCGLRGAAYYFLEGGMIKNPNYKTISKLRKIEKSNPGLIGLVHGADMYHLIEHPLELDFLNNPKEHTEIFENVHVLIYKRN</sequence>
<gene>
    <name evidence="8" type="ORF">GIS02_00755</name>
</gene>
<evidence type="ECO:0000256" key="1">
    <source>
        <dbReference type="ARBA" id="ARBA00004926"/>
    </source>
</evidence>
<evidence type="ECO:0000256" key="4">
    <source>
        <dbReference type="ARBA" id="ARBA00022432"/>
    </source>
</evidence>
<dbReference type="Pfam" id="PF06560">
    <property type="entry name" value="GPI"/>
    <property type="match status" value="1"/>
</dbReference>
<keyword evidence="8" id="KW-0413">Isomerase</keyword>
<dbReference type="GO" id="GO:0005737">
    <property type="term" value="C:cytoplasm"/>
    <property type="evidence" value="ECO:0007669"/>
    <property type="project" value="InterPro"/>
</dbReference>
<evidence type="ECO:0000256" key="6">
    <source>
        <dbReference type="ARBA" id="ARBA00029321"/>
    </source>
</evidence>
<comment type="catalytic activity">
    <reaction evidence="6">
        <text>alpha-D-glucose 6-phosphate = beta-D-fructose 6-phosphate</text>
        <dbReference type="Rhea" id="RHEA:11816"/>
        <dbReference type="ChEBI" id="CHEBI:57634"/>
        <dbReference type="ChEBI" id="CHEBI:58225"/>
        <dbReference type="EC" id="5.3.1.9"/>
    </reaction>
</comment>
<keyword evidence="4" id="KW-0312">Gluconeogenesis</keyword>
<dbReference type="InterPro" id="IPR010551">
    <property type="entry name" value="G6P_isomerase_prok"/>
</dbReference>
<dbReference type="UniPathway" id="UPA00109">
    <property type="reaction ID" value="UER00181"/>
</dbReference>
<evidence type="ECO:0000313" key="8">
    <source>
        <dbReference type="EMBL" id="NMG82722.1"/>
    </source>
</evidence>
<evidence type="ECO:0000259" key="7">
    <source>
        <dbReference type="Pfam" id="PF06560"/>
    </source>
</evidence>
<accession>A0A848D9B8</accession>
<organism evidence="8 9">
    <name type="scientific">Candidatus Ethanoperedens thermophilum</name>
    <dbReference type="NCBI Taxonomy" id="2766897"/>
    <lineage>
        <taxon>Archaea</taxon>
        <taxon>Methanobacteriati</taxon>
        <taxon>Methanobacteriota</taxon>
        <taxon>Stenosarchaea group</taxon>
        <taxon>Methanomicrobia</taxon>
        <taxon>Methanosarcinales</taxon>
        <taxon>Methanosarcinales incertae sedis</taxon>
        <taxon>GOM Arc I cluster</taxon>
        <taxon>Candidatus Ethanoperedens</taxon>
    </lineage>
</organism>
<dbReference type="EC" id="5.3.1.9" evidence="3"/>
<dbReference type="Gene3D" id="2.60.120.10">
    <property type="entry name" value="Jelly Rolls"/>
    <property type="match status" value="1"/>
</dbReference>
<dbReference type="SUPFAM" id="SSF51182">
    <property type="entry name" value="RmlC-like cupins"/>
    <property type="match status" value="1"/>
</dbReference>
<evidence type="ECO:0000256" key="3">
    <source>
        <dbReference type="ARBA" id="ARBA00011952"/>
    </source>
</evidence>
<dbReference type="Proteomes" id="UP000606580">
    <property type="component" value="Unassembled WGS sequence"/>
</dbReference>
<dbReference type="EMBL" id="WNEG01000018">
    <property type="protein sequence ID" value="NMG82722.1"/>
    <property type="molecule type" value="Genomic_DNA"/>
</dbReference>
<dbReference type="InterPro" id="IPR014710">
    <property type="entry name" value="RmlC-like_jellyroll"/>
</dbReference>
<dbReference type="AlphaFoldDB" id="A0A848D9B8"/>
<comment type="caution">
    <text evidence="8">The sequence shown here is derived from an EMBL/GenBank/DDBJ whole genome shotgun (WGS) entry which is preliminary data.</text>
</comment>
<reference evidence="8" key="1">
    <citation type="journal article" date="2020" name="MBio">
        <title>'Candidatus Ethanoperedens,' a Thermophilic Genus of Archaea Mediating the Anaerobic Oxidation of Ethane.</title>
        <authorList>
            <person name="Hahn C.J."/>
            <person name="Laso-Perez R."/>
            <person name="Vulcano F."/>
            <person name="Vaziourakis K.M."/>
            <person name="Stokke R."/>
            <person name="Steen I.H."/>
            <person name="Teske A."/>
            <person name="Boetius A."/>
            <person name="Liebeke M."/>
            <person name="Amann R."/>
            <person name="Knittel K."/>
            <person name="Wegener G."/>
        </authorList>
    </citation>
    <scope>NUCLEOTIDE SEQUENCE</scope>
    <source>
        <strain evidence="8">GoM-Arc1-LC-WB58</strain>
    </source>
</reference>
<keyword evidence="5" id="KW-0324">Glycolysis</keyword>
<evidence type="ECO:0000256" key="5">
    <source>
        <dbReference type="ARBA" id="ARBA00023152"/>
    </source>
</evidence>
<dbReference type="GO" id="GO:0006096">
    <property type="term" value="P:glycolytic process"/>
    <property type="evidence" value="ECO:0007669"/>
    <property type="project" value="UniProtKB-UniPathway"/>
</dbReference>
<dbReference type="CDD" id="cd02218">
    <property type="entry name" value="cupin_PGI"/>
    <property type="match status" value="1"/>
</dbReference>
<feature type="domain" description="Glucose-6-phosphate isomerase prokaryote" evidence="7">
    <location>
        <begin position="17"/>
        <end position="188"/>
    </location>
</feature>
<dbReference type="GO" id="GO:0006094">
    <property type="term" value="P:gluconeogenesis"/>
    <property type="evidence" value="ECO:0007669"/>
    <property type="project" value="UniProtKB-KW"/>
</dbReference>
<proteinExistence type="inferred from homology"/>
<protein>
    <recommendedName>
        <fullName evidence="3">glucose-6-phosphate isomerase</fullName>
        <ecNumber evidence="3">5.3.1.9</ecNumber>
    </recommendedName>
</protein>